<feature type="compositionally biased region" description="Acidic residues" evidence="1">
    <location>
        <begin position="39"/>
        <end position="50"/>
    </location>
</feature>
<organism evidence="2 3">
    <name type="scientific">Portunus trituberculatus</name>
    <name type="common">Swimming crab</name>
    <name type="synonym">Neptunus trituberculatus</name>
    <dbReference type="NCBI Taxonomy" id="210409"/>
    <lineage>
        <taxon>Eukaryota</taxon>
        <taxon>Metazoa</taxon>
        <taxon>Ecdysozoa</taxon>
        <taxon>Arthropoda</taxon>
        <taxon>Crustacea</taxon>
        <taxon>Multicrustacea</taxon>
        <taxon>Malacostraca</taxon>
        <taxon>Eumalacostraca</taxon>
        <taxon>Eucarida</taxon>
        <taxon>Decapoda</taxon>
        <taxon>Pleocyemata</taxon>
        <taxon>Brachyura</taxon>
        <taxon>Eubrachyura</taxon>
        <taxon>Portunoidea</taxon>
        <taxon>Portunidae</taxon>
        <taxon>Portuninae</taxon>
        <taxon>Portunus</taxon>
    </lineage>
</organism>
<evidence type="ECO:0000313" key="2">
    <source>
        <dbReference type="EMBL" id="MPC34593.1"/>
    </source>
</evidence>
<dbReference type="Proteomes" id="UP000324222">
    <property type="component" value="Unassembled WGS sequence"/>
</dbReference>
<feature type="region of interest" description="Disordered" evidence="1">
    <location>
        <begin position="37"/>
        <end position="70"/>
    </location>
</feature>
<reference evidence="2 3" key="1">
    <citation type="submission" date="2019-05" db="EMBL/GenBank/DDBJ databases">
        <title>Another draft genome of Portunus trituberculatus and its Hox gene families provides insights of decapod evolution.</title>
        <authorList>
            <person name="Jeong J.-H."/>
            <person name="Song I."/>
            <person name="Kim S."/>
            <person name="Choi T."/>
            <person name="Kim D."/>
            <person name="Ryu S."/>
            <person name="Kim W."/>
        </authorList>
    </citation>
    <scope>NUCLEOTIDE SEQUENCE [LARGE SCALE GENOMIC DNA]</scope>
    <source>
        <tissue evidence="2">Muscle</tissue>
    </source>
</reference>
<protein>
    <submittedName>
        <fullName evidence="2">Uncharacterized protein</fullName>
    </submittedName>
</protein>
<keyword evidence="3" id="KW-1185">Reference proteome</keyword>
<dbReference type="AlphaFoldDB" id="A0A5B7ENV9"/>
<name>A0A5B7ENV9_PORTR</name>
<evidence type="ECO:0000313" key="3">
    <source>
        <dbReference type="Proteomes" id="UP000324222"/>
    </source>
</evidence>
<gene>
    <name evidence="2" type="ORF">E2C01_027987</name>
</gene>
<proteinExistence type="predicted"/>
<sequence>MIRELKSSTRSSLPVLRRKCQSRPVCVYSAAAAAAAAAVDDDDDDDDDNDVMLSPPYPRPGGGRHSRTTSLVPEGAADATAVLRHRRPRGAGKGRPGVGQSVARTAATTDPQLATTGHHKGRAREPMIPDTQHLRTCHAAQVKEQDTEVKTRLPWRQSCGWWTRRRAITIPPHLAGRRKGGTRAALHPSGLLPVPPSYNEARALNLYWRGHRELRRGRCSRCGAARPSRPHHLVTKDIRKRKSESRDMIPQGDVGALKYECRWAVTNCRVMNQPRFVRVKPASVGIGCGTKANTLGDPSP</sequence>
<dbReference type="EMBL" id="VSRR010003087">
    <property type="protein sequence ID" value="MPC34593.1"/>
    <property type="molecule type" value="Genomic_DNA"/>
</dbReference>
<evidence type="ECO:0000256" key="1">
    <source>
        <dbReference type="SAM" id="MobiDB-lite"/>
    </source>
</evidence>
<accession>A0A5B7ENV9</accession>
<comment type="caution">
    <text evidence="2">The sequence shown here is derived from an EMBL/GenBank/DDBJ whole genome shotgun (WGS) entry which is preliminary data.</text>
</comment>